<comment type="caution">
    <text evidence="1">The sequence shown here is derived from an EMBL/GenBank/DDBJ whole genome shotgun (WGS) entry which is preliminary data.</text>
</comment>
<protein>
    <submittedName>
        <fullName evidence="1">Uncharacterized protein</fullName>
    </submittedName>
</protein>
<sequence length="232" mass="25991">MTSFLKIMKDRGYIKDFQVFDPHRVGRITVELQGRINDCRALTYRQDLKAMDIEEYRLRMLPTQQCGYVVITTPNGVLDHEEAIKQNVGGQVLGLLTGSILAHELMHGWLRLKGYRNLSPDVEEGICQVLSHMWLESEVMPGSRRMPSTSMAGSSSLNSSSTSKKVGKSDFEKKLGEFFIHQIAHDSSPTYGEGFRAAYSAVNRLVDADPSESLDSNIGSKEIIESSNEEMQ</sequence>
<accession>A0ACC2LZZ3</accession>
<keyword evidence="2" id="KW-1185">Reference proteome</keyword>
<evidence type="ECO:0000313" key="1">
    <source>
        <dbReference type="EMBL" id="KAJ8638773.1"/>
    </source>
</evidence>
<name>A0ACC2LZZ3_PERAE</name>
<reference evidence="1 2" key="1">
    <citation type="journal article" date="2022" name="Hortic Res">
        <title>A haplotype resolved chromosomal level avocado genome allows analysis of novel avocado genes.</title>
        <authorList>
            <person name="Nath O."/>
            <person name="Fletcher S.J."/>
            <person name="Hayward A."/>
            <person name="Shaw L.M."/>
            <person name="Masouleh A.K."/>
            <person name="Furtado A."/>
            <person name="Henry R.J."/>
            <person name="Mitter N."/>
        </authorList>
    </citation>
    <scope>NUCLEOTIDE SEQUENCE [LARGE SCALE GENOMIC DNA]</scope>
    <source>
        <strain evidence="2">cv. Hass</strain>
    </source>
</reference>
<organism evidence="1 2">
    <name type="scientific">Persea americana</name>
    <name type="common">Avocado</name>
    <dbReference type="NCBI Taxonomy" id="3435"/>
    <lineage>
        <taxon>Eukaryota</taxon>
        <taxon>Viridiplantae</taxon>
        <taxon>Streptophyta</taxon>
        <taxon>Embryophyta</taxon>
        <taxon>Tracheophyta</taxon>
        <taxon>Spermatophyta</taxon>
        <taxon>Magnoliopsida</taxon>
        <taxon>Magnoliidae</taxon>
        <taxon>Laurales</taxon>
        <taxon>Lauraceae</taxon>
        <taxon>Persea</taxon>
    </lineage>
</organism>
<evidence type="ECO:0000313" key="2">
    <source>
        <dbReference type="Proteomes" id="UP001234297"/>
    </source>
</evidence>
<dbReference type="Proteomes" id="UP001234297">
    <property type="component" value="Chromosome 5"/>
</dbReference>
<gene>
    <name evidence="1" type="ORF">MRB53_015467</name>
</gene>
<dbReference type="EMBL" id="CM056813">
    <property type="protein sequence ID" value="KAJ8638773.1"/>
    <property type="molecule type" value="Genomic_DNA"/>
</dbReference>
<proteinExistence type="predicted"/>